<dbReference type="PROSITE" id="PS50110">
    <property type="entry name" value="RESPONSE_REGULATORY"/>
    <property type="match status" value="1"/>
</dbReference>
<keyword evidence="3" id="KW-0804">Transcription</keyword>
<dbReference type="Gene3D" id="3.40.50.2300">
    <property type="match status" value="1"/>
</dbReference>
<dbReference type="PANTHER" id="PTHR44591:SF3">
    <property type="entry name" value="RESPONSE REGULATORY DOMAIN-CONTAINING PROTEIN"/>
    <property type="match status" value="1"/>
</dbReference>
<dbReference type="InterPro" id="IPR050595">
    <property type="entry name" value="Bact_response_regulator"/>
</dbReference>
<dbReference type="RefSeq" id="WP_117396518.1">
    <property type="nucleotide sequence ID" value="NZ_CP021330.1"/>
</dbReference>
<evidence type="ECO:0000313" key="6">
    <source>
        <dbReference type="EMBL" id="AVX05723.1"/>
    </source>
</evidence>
<gene>
    <name evidence="6" type="ORF">MXMO3_03217</name>
</gene>
<name>A0A2R4MIF7_9HYPH</name>
<keyword evidence="1 4" id="KW-0597">Phosphoprotein</keyword>
<feature type="modified residue" description="4-aspartylphosphate" evidence="4">
    <location>
        <position position="52"/>
    </location>
</feature>
<sequence length="129" mass="14268">METVLLIDDDDQIIDFLTPLLQEEGFRVLSCADGEAGLNLLKTTTPDLIVVDAMMPRIDGYQFLWHLNASPQTADIPTMMLTSRANASDVSYGKSLGADVYLTKPFQGKEVIACLNYLRVVSQEARKTV</sequence>
<evidence type="ECO:0000256" key="4">
    <source>
        <dbReference type="PROSITE-ProRule" id="PRU00169"/>
    </source>
</evidence>
<reference evidence="6 7" key="1">
    <citation type="submission" date="2017-05" db="EMBL/GenBank/DDBJ databases">
        <title>Genome Analysis of Maritalea myrionectae HL2708#5.</title>
        <authorList>
            <consortium name="Cotde Inc.-PKNU"/>
            <person name="Jang D."/>
            <person name="Oh H.-M."/>
        </authorList>
    </citation>
    <scope>NUCLEOTIDE SEQUENCE [LARGE SCALE GENOMIC DNA]</scope>
    <source>
        <strain evidence="6 7">HL2708#5</strain>
    </source>
</reference>
<evidence type="ECO:0000256" key="3">
    <source>
        <dbReference type="ARBA" id="ARBA00023163"/>
    </source>
</evidence>
<dbReference type="EMBL" id="CP021330">
    <property type="protein sequence ID" value="AVX05723.1"/>
    <property type="molecule type" value="Genomic_DNA"/>
</dbReference>
<evidence type="ECO:0000313" key="7">
    <source>
        <dbReference type="Proteomes" id="UP000258927"/>
    </source>
</evidence>
<evidence type="ECO:0000256" key="2">
    <source>
        <dbReference type="ARBA" id="ARBA00023015"/>
    </source>
</evidence>
<dbReference type="AlphaFoldDB" id="A0A2R4MIF7"/>
<evidence type="ECO:0000259" key="5">
    <source>
        <dbReference type="PROSITE" id="PS50110"/>
    </source>
</evidence>
<keyword evidence="7" id="KW-1185">Reference proteome</keyword>
<dbReference type="InterPro" id="IPR001789">
    <property type="entry name" value="Sig_transdc_resp-reg_receiver"/>
</dbReference>
<dbReference type="SUPFAM" id="SSF52172">
    <property type="entry name" value="CheY-like"/>
    <property type="match status" value="1"/>
</dbReference>
<dbReference type="Pfam" id="PF00072">
    <property type="entry name" value="Response_reg"/>
    <property type="match status" value="1"/>
</dbReference>
<dbReference type="STRING" id="1122213.GCA_000423365_00909"/>
<dbReference type="GO" id="GO:0000160">
    <property type="term" value="P:phosphorelay signal transduction system"/>
    <property type="evidence" value="ECO:0007669"/>
    <property type="project" value="InterPro"/>
</dbReference>
<accession>A0A2R4MIF7</accession>
<organism evidence="6 7">
    <name type="scientific">Maritalea myrionectae</name>
    <dbReference type="NCBI Taxonomy" id="454601"/>
    <lineage>
        <taxon>Bacteria</taxon>
        <taxon>Pseudomonadati</taxon>
        <taxon>Pseudomonadota</taxon>
        <taxon>Alphaproteobacteria</taxon>
        <taxon>Hyphomicrobiales</taxon>
        <taxon>Devosiaceae</taxon>
        <taxon>Maritalea</taxon>
    </lineage>
</organism>
<dbReference type="SMART" id="SM00448">
    <property type="entry name" value="REC"/>
    <property type="match status" value="1"/>
</dbReference>
<keyword evidence="2" id="KW-0805">Transcription regulation</keyword>
<dbReference type="InterPro" id="IPR011006">
    <property type="entry name" value="CheY-like_superfamily"/>
</dbReference>
<protein>
    <submittedName>
        <fullName evidence="6">Transcriptional regulatory protein AfsQ1</fullName>
    </submittedName>
</protein>
<evidence type="ECO:0000256" key="1">
    <source>
        <dbReference type="ARBA" id="ARBA00022553"/>
    </source>
</evidence>
<feature type="domain" description="Response regulatory" evidence="5">
    <location>
        <begin position="3"/>
        <end position="119"/>
    </location>
</feature>
<dbReference type="Proteomes" id="UP000258927">
    <property type="component" value="Chromosome"/>
</dbReference>
<dbReference type="KEGG" id="mmyr:MXMO3_03217"/>
<proteinExistence type="predicted"/>
<dbReference type="PANTHER" id="PTHR44591">
    <property type="entry name" value="STRESS RESPONSE REGULATOR PROTEIN 1"/>
    <property type="match status" value="1"/>
</dbReference>